<keyword evidence="3" id="KW-0732">Signal</keyword>
<feature type="region of interest" description="Disordered" evidence="1">
    <location>
        <begin position="33"/>
        <end position="102"/>
    </location>
</feature>
<accession>A0ABY8H4M9</accession>
<protein>
    <recommendedName>
        <fullName evidence="6">HYR domain-containing protein</fullName>
    </recommendedName>
</protein>
<keyword evidence="2" id="KW-0472">Membrane</keyword>
<feature type="compositionally biased region" description="Low complexity" evidence="1">
    <location>
        <begin position="213"/>
        <end position="234"/>
    </location>
</feature>
<feature type="compositionally biased region" description="Polar residues" evidence="1">
    <location>
        <begin position="90"/>
        <end position="101"/>
    </location>
</feature>
<evidence type="ECO:0000313" key="5">
    <source>
        <dbReference type="Proteomes" id="UP001219037"/>
    </source>
</evidence>
<feature type="compositionally biased region" description="Gly residues" evidence="1">
    <location>
        <begin position="250"/>
        <end position="261"/>
    </location>
</feature>
<evidence type="ECO:0000313" key="4">
    <source>
        <dbReference type="EMBL" id="WFP16099.1"/>
    </source>
</evidence>
<name>A0ABY8H4M9_9MICC</name>
<keyword evidence="5" id="KW-1185">Reference proteome</keyword>
<feature type="signal peptide" evidence="3">
    <location>
        <begin position="1"/>
        <end position="34"/>
    </location>
</feature>
<gene>
    <name evidence="4" type="ORF">P8192_11970</name>
</gene>
<feature type="chain" id="PRO_5046055268" description="HYR domain-containing protein" evidence="3">
    <location>
        <begin position="35"/>
        <end position="375"/>
    </location>
</feature>
<keyword evidence="2" id="KW-1133">Transmembrane helix</keyword>
<feature type="compositionally biased region" description="Acidic residues" evidence="1">
    <location>
        <begin position="80"/>
        <end position="89"/>
    </location>
</feature>
<keyword evidence="2" id="KW-0812">Transmembrane</keyword>
<feature type="compositionally biased region" description="Low complexity" evidence="1">
    <location>
        <begin position="298"/>
        <end position="316"/>
    </location>
</feature>
<proteinExistence type="predicted"/>
<feature type="compositionally biased region" description="Polar residues" evidence="1">
    <location>
        <begin position="53"/>
        <end position="77"/>
    </location>
</feature>
<feature type="region of interest" description="Disordered" evidence="1">
    <location>
        <begin position="194"/>
        <end position="335"/>
    </location>
</feature>
<feature type="transmembrane region" description="Helical" evidence="2">
    <location>
        <begin position="344"/>
        <end position="365"/>
    </location>
</feature>
<sequence length="375" mass="38244">MSRPRTFSATSCRRAGVSLGLGLLLVLPAGTALATPEQPSPEQESSEQLDQVEYSQLSASPDTGASTALGTTAPVTPSENESDAAEESDTQSPSVAPSTPSFELVCPVHDGASLEPGEEVTIKVQINGEAAEPVTMTVDTPSAGGSVQVQGTTAVYRAPSSYTSNQDYFNLTVTDADGTRKSCNVTVIFAPTTSPTATEITSPTQSPSPSPTEPTTRTPTASQTQTATQTVTVPAPLPSVTTRTPWFPGGDSGNNSGGHSGGNTSYQGPFAPVPPHQNGDNGTGDDGAEAPTAIDTATVSVTSVPPSPEPENTSVTEDADAQPDASDAEAAGQQDPARMAAPGWLLPVGLIAIVLLIAAGLLAWTNRHRGGSNHR</sequence>
<evidence type="ECO:0000256" key="3">
    <source>
        <dbReference type="SAM" id="SignalP"/>
    </source>
</evidence>
<reference evidence="4 5" key="1">
    <citation type="submission" date="2023-04" db="EMBL/GenBank/DDBJ databases">
        <title>Funneling lignin-derived compounds into biodiesel using alkali-halophilic Citricoccus sp. P2.</title>
        <authorList>
            <person name="Luo C.-B."/>
        </authorList>
    </citation>
    <scope>NUCLEOTIDE SEQUENCE [LARGE SCALE GENOMIC DNA]</scope>
    <source>
        <strain evidence="4 5">P2</strain>
    </source>
</reference>
<evidence type="ECO:0008006" key="6">
    <source>
        <dbReference type="Google" id="ProtNLM"/>
    </source>
</evidence>
<evidence type="ECO:0000256" key="1">
    <source>
        <dbReference type="SAM" id="MobiDB-lite"/>
    </source>
</evidence>
<dbReference type="Proteomes" id="UP001219037">
    <property type="component" value="Chromosome"/>
</dbReference>
<organism evidence="4 5">
    <name type="scientific">Citricoccus muralis</name>
    <dbReference type="NCBI Taxonomy" id="169134"/>
    <lineage>
        <taxon>Bacteria</taxon>
        <taxon>Bacillati</taxon>
        <taxon>Actinomycetota</taxon>
        <taxon>Actinomycetes</taxon>
        <taxon>Micrococcales</taxon>
        <taxon>Micrococcaceae</taxon>
        <taxon>Citricoccus</taxon>
    </lineage>
</organism>
<evidence type="ECO:0000256" key="2">
    <source>
        <dbReference type="SAM" id="Phobius"/>
    </source>
</evidence>
<feature type="compositionally biased region" description="Low complexity" evidence="1">
    <location>
        <begin position="33"/>
        <end position="48"/>
    </location>
</feature>
<dbReference type="RefSeq" id="WP_278157262.1">
    <property type="nucleotide sequence ID" value="NZ_CP121252.1"/>
</dbReference>
<dbReference type="EMBL" id="CP121252">
    <property type="protein sequence ID" value="WFP16099.1"/>
    <property type="molecule type" value="Genomic_DNA"/>
</dbReference>